<dbReference type="EMBL" id="BKDJ01000001">
    <property type="protein sequence ID" value="GER21940.1"/>
    <property type="molecule type" value="Genomic_DNA"/>
</dbReference>
<comment type="caution">
    <text evidence="10">The sequence shown here is derived from an EMBL/GenBank/DDBJ whole genome shotgun (WGS) entry which is preliminary data.</text>
</comment>
<dbReference type="InterPro" id="IPR050930">
    <property type="entry name" value="MFS_Vesicular_Transporter"/>
</dbReference>
<sequence length="459" mass="46481">MDTPPPPSGPDPSPGHRSTPDPRPVGPRGTPAAGGAREGGSGAAPQKPAPQKPAPQEPAPQEPAPQEPAPREPVPREIRVLIAAAFLIAIGFGLIAPILPQFARSFDVGVAAAGMIVSVFALTRLLFAPVSGRLTDRLGEPAVYVGGVLTVAVSTLLCGLAGDYAQLMFFRALGGIGSTMFTVSAMTMIARLSPPSMRGRISGMYATAFLTGNIAGPIVGGLLAGLGYRLPFFIYGGTLVVAAGLVFVLLRHAGTGSRGNAAAKPPMSVREALGVSTYRAALCSGFANGWSTFGVRTALVPLFAAQTFIHGDAYAGVALALFAAGNAVSQPFAGRVSDLYGRRVPLMSGLAVASLAMAGIGFTSSVPLFLVLAVVSGAGTGFMNPAQQAAVADVIGADRTGGKVLATFQMSVDLGAILGPVLAGLIADRLGFGFAFGMTAAIGLLGAAAWLPVRARRPA</sequence>
<keyword evidence="3" id="KW-0813">Transport</keyword>
<evidence type="ECO:0000313" key="11">
    <source>
        <dbReference type="Proteomes" id="UP000325307"/>
    </source>
</evidence>
<proteinExistence type="inferred from homology"/>
<feature type="compositionally biased region" description="Pro residues" evidence="7">
    <location>
        <begin position="47"/>
        <end position="68"/>
    </location>
</feature>
<dbReference type="InterPro" id="IPR036259">
    <property type="entry name" value="MFS_trans_sf"/>
</dbReference>
<reference evidence="10 11" key="1">
    <citation type="submission" date="2019-09" db="EMBL/GenBank/DDBJ databases">
        <title>Arthrobacter zafarii sp. nov., a moderately thermotolerant and halotolerant actinobacterium isolated from Cholistan desert soil of Pakistan.</title>
        <authorList>
            <person name="Amin A."/>
            <person name="Ahmed I."/>
            <person name="Khalid N."/>
            <person name="Schumann P."/>
            <person name="Busse H.J."/>
            <person name="Khan I.U."/>
            <person name="Li S."/>
            <person name="Li W.J."/>
        </authorList>
    </citation>
    <scope>NUCLEOTIDE SEQUENCE [LARGE SCALE GENOMIC DNA]</scope>
    <source>
        <strain evidence="10 11">NCCP-1664</strain>
    </source>
</reference>
<dbReference type="AlphaFoldDB" id="A0A5A7NME4"/>
<dbReference type="PANTHER" id="PTHR23506:SF23">
    <property type="entry name" value="GH10249P"/>
    <property type="match status" value="1"/>
</dbReference>
<comment type="similarity">
    <text evidence="2">Belongs to the major facilitator superfamily. TCR/Tet family.</text>
</comment>
<keyword evidence="4 8" id="KW-0812">Transmembrane</keyword>
<evidence type="ECO:0000256" key="6">
    <source>
        <dbReference type="ARBA" id="ARBA00023136"/>
    </source>
</evidence>
<feature type="transmembrane region" description="Helical" evidence="8">
    <location>
        <begin position="168"/>
        <end position="192"/>
    </location>
</feature>
<keyword evidence="6 8" id="KW-0472">Membrane</keyword>
<evidence type="ECO:0000256" key="2">
    <source>
        <dbReference type="ARBA" id="ARBA00007520"/>
    </source>
</evidence>
<evidence type="ECO:0000256" key="3">
    <source>
        <dbReference type="ARBA" id="ARBA00022448"/>
    </source>
</evidence>
<dbReference type="InterPro" id="IPR005829">
    <property type="entry name" value="Sugar_transporter_CS"/>
</dbReference>
<feature type="region of interest" description="Disordered" evidence="7">
    <location>
        <begin position="1"/>
        <end position="72"/>
    </location>
</feature>
<evidence type="ECO:0000256" key="4">
    <source>
        <dbReference type="ARBA" id="ARBA00022692"/>
    </source>
</evidence>
<feature type="transmembrane region" description="Helical" evidence="8">
    <location>
        <begin position="80"/>
        <end position="102"/>
    </location>
</feature>
<dbReference type="PROSITE" id="PS00216">
    <property type="entry name" value="SUGAR_TRANSPORT_1"/>
    <property type="match status" value="1"/>
</dbReference>
<dbReference type="PANTHER" id="PTHR23506">
    <property type="entry name" value="GH10249P"/>
    <property type="match status" value="1"/>
</dbReference>
<feature type="transmembrane region" description="Helical" evidence="8">
    <location>
        <begin position="232"/>
        <end position="250"/>
    </location>
</feature>
<dbReference type="SUPFAM" id="SSF103473">
    <property type="entry name" value="MFS general substrate transporter"/>
    <property type="match status" value="1"/>
</dbReference>
<feature type="transmembrane region" description="Helical" evidence="8">
    <location>
        <begin position="142"/>
        <end position="162"/>
    </location>
</feature>
<dbReference type="CDD" id="cd17325">
    <property type="entry name" value="MFS_MdtG_SLC18_like"/>
    <property type="match status" value="1"/>
</dbReference>
<feature type="transmembrane region" description="Helical" evidence="8">
    <location>
        <begin position="430"/>
        <end position="453"/>
    </location>
</feature>
<dbReference type="InterPro" id="IPR020846">
    <property type="entry name" value="MFS_dom"/>
</dbReference>
<name>A0A5A7NME4_9MICC</name>
<evidence type="ECO:0000259" key="9">
    <source>
        <dbReference type="PROSITE" id="PS50850"/>
    </source>
</evidence>
<evidence type="ECO:0000313" key="10">
    <source>
        <dbReference type="EMBL" id="GER21940.1"/>
    </source>
</evidence>
<dbReference type="OrthoDB" id="9793283at2"/>
<keyword evidence="11" id="KW-1185">Reference proteome</keyword>
<dbReference type="Pfam" id="PF07690">
    <property type="entry name" value="MFS_1"/>
    <property type="match status" value="2"/>
</dbReference>
<accession>A0A5A7NME4</accession>
<feature type="transmembrane region" description="Helical" evidence="8">
    <location>
        <begin position="204"/>
        <end position="226"/>
    </location>
</feature>
<gene>
    <name evidence="10" type="ORF">NCCP1664_04370</name>
</gene>
<feature type="compositionally biased region" description="Low complexity" evidence="7">
    <location>
        <begin position="26"/>
        <end position="35"/>
    </location>
</feature>
<organism evidence="10 11">
    <name type="scientific">Zafaria cholistanensis</name>
    <dbReference type="NCBI Taxonomy" id="1682741"/>
    <lineage>
        <taxon>Bacteria</taxon>
        <taxon>Bacillati</taxon>
        <taxon>Actinomycetota</taxon>
        <taxon>Actinomycetes</taxon>
        <taxon>Micrococcales</taxon>
        <taxon>Micrococcaceae</taxon>
        <taxon>Zafaria</taxon>
    </lineage>
</organism>
<dbReference type="Proteomes" id="UP000325307">
    <property type="component" value="Unassembled WGS sequence"/>
</dbReference>
<comment type="subcellular location">
    <subcellularLocation>
        <location evidence="1">Cell membrane</location>
        <topology evidence="1">Multi-pass membrane protein</topology>
    </subcellularLocation>
</comment>
<protein>
    <submittedName>
        <fullName evidence="10">MFS transporter</fullName>
    </submittedName>
</protein>
<keyword evidence="5 8" id="KW-1133">Transmembrane helix</keyword>
<feature type="domain" description="Major facilitator superfamily (MFS) profile" evidence="9">
    <location>
        <begin position="77"/>
        <end position="458"/>
    </location>
</feature>
<evidence type="ECO:0000256" key="7">
    <source>
        <dbReference type="SAM" id="MobiDB-lite"/>
    </source>
</evidence>
<feature type="transmembrane region" description="Helical" evidence="8">
    <location>
        <begin position="108"/>
        <end position="130"/>
    </location>
</feature>
<dbReference type="InterPro" id="IPR001958">
    <property type="entry name" value="Tet-R_TetA/multi-R_MdtG-like"/>
</dbReference>
<feature type="compositionally biased region" description="Pro residues" evidence="7">
    <location>
        <begin position="1"/>
        <end position="13"/>
    </location>
</feature>
<dbReference type="GO" id="GO:0005886">
    <property type="term" value="C:plasma membrane"/>
    <property type="evidence" value="ECO:0007669"/>
    <property type="project" value="UniProtKB-SubCell"/>
</dbReference>
<evidence type="ECO:0000256" key="1">
    <source>
        <dbReference type="ARBA" id="ARBA00004651"/>
    </source>
</evidence>
<feature type="transmembrane region" description="Helical" evidence="8">
    <location>
        <begin position="350"/>
        <end position="375"/>
    </location>
</feature>
<dbReference type="PROSITE" id="PS50850">
    <property type="entry name" value="MFS"/>
    <property type="match status" value="1"/>
</dbReference>
<dbReference type="InterPro" id="IPR011701">
    <property type="entry name" value="MFS"/>
</dbReference>
<dbReference type="PRINTS" id="PR01035">
    <property type="entry name" value="TCRTETA"/>
</dbReference>
<dbReference type="Gene3D" id="1.20.1250.20">
    <property type="entry name" value="MFS general substrate transporter like domains"/>
    <property type="match status" value="2"/>
</dbReference>
<evidence type="ECO:0000256" key="8">
    <source>
        <dbReference type="SAM" id="Phobius"/>
    </source>
</evidence>
<evidence type="ECO:0000256" key="5">
    <source>
        <dbReference type="ARBA" id="ARBA00022989"/>
    </source>
</evidence>
<dbReference type="GO" id="GO:0022857">
    <property type="term" value="F:transmembrane transporter activity"/>
    <property type="evidence" value="ECO:0007669"/>
    <property type="project" value="InterPro"/>
</dbReference>